<sequence length="102" mass="11417">MVHTIFWWPTLHHAFRQVNKPGHQLVLHGDHHARIHLLQVVAVALALALAAGAQDLRKSWQGRDKTPSRILWCTASSQDTQPPLPSSSLLNSIHIVEGWIEA</sequence>
<organism evidence="1 2">
    <name type="scientific">Russula earlei</name>
    <dbReference type="NCBI Taxonomy" id="71964"/>
    <lineage>
        <taxon>Eukaryota</taxon>
        <taxon>Fungi</taxon>
        <taxon>Dikarya</taxon>
        <taxon>Basidiomycota</taxon>
        <taxon>Agaricomycotina</taxon>
        <taxon>Agaricomycetes</taxon>
        <taxon>Russulales</taxon>
        <taxon>Russulaceae</taxon>
        <taxon>Russula</taxon>
    </lineage>
</organism>
<name>A0ACC0UFQ0_9AGAM</name>
<accession>A0ACC0UFQ0</accession>
<protein>
    <submittedName>
        <fullName evidence="1">Uncharacterized protein</fullName>
    </submittedName>
</protein>
<evidence type="ECO:0000313" key="2">
    <source>
        <dbReference type="Proteomes" id="UP001207468"/>
    </source>
</evidence>
<keyword evidence="2" id="KW-1185">Reference proteome</keyword>
<comment type="caution">
    <text evidence="1">The sequence shown here is derived from an EMBL/GenBank/DDBJ whole genome shotgun (WGS) entry which is preliminary data.</text>
</comment>
<gene>
    <name evidence="1" type="ORF">F5148DRAFT_1282035</name>
</gene>
<dbReference type="EMBL" id="JAGFNK010000044">
    <property type="protein sequence ID" value="KAI9510337.1"/>
    <property type="molecule type" value="Genomic_DNA"/>
</dbReference>
<reference evidence="1" key="1">
    <citation type="submission" date="2021-03" db="EMBL/GenBank/DDBJ databases">
        <title>Evolutionary priming and transition to the ectomycorrhizal habit in an iconic lineage of mushroom-forming fungi: is preadaptation a requirement?</title>
        <authorList>
            <consortium name="DOE Joint Genome Institute"/>
            <person name="Looney B.P."/>
            <person name="Miyauchi S."/>
            <person name="Morin E."/>
            <person name="Drula E."/>
            <person name="Courty P.E."/>
            <person name="Chicoki N."/>
            <person name="Fauchery L."/>
            <person name="Kohler A."/>
            <person name="Kuo A."/>
            <person name="LaButti K."/>
            <person name="Pangilinan J."/>
            <person name="Lipzen A."/>
            <person name="Riley R."/>
            <person name="Andreopoulos W."/>
            <person name="He G."/>
            <person name="Johnson J."/>
            <person name="Barry K.W."/>
            <person name="Grigoriev I.V."/>
            <person name="Nagy L."/>
            <person name="Hibbett D."/>
            <person name="Henrissat B."/>
            <person name="Matheny P.B."/>
            <person name="Labbe J."/>
            <person name="Martin A.F."/>
        </authorList>
    </citation>
    <scope>NUCLEOTIDE SEQUENCE</scope>
    <source>
        <strain evidence="1">BPL698</strain>
    </source>
</reference>
<dbReference type="Proteomes" id="UP001207468">
    <property type="component" value="Unassembled WGS sequence"/>
</dbReference>
<proteinExistence type="predicted"/>
<evidence type="ECO:0000313" key="1">
    <source>
        <dbReference type="EMBL" id="KAI9510337.1"/>
    </source>
</evidence>